<accession>A0A3D8K0H0</accession>
<keyword evidence="1" id="KW-0472">Membrane</keyword>
<sequence>MTFRQPKLLPDEPAIEDSFGAHERIANALATLIETSEGGKSVRLDGEWGAGKSTVVRILRKRLSGNNTPRDEKNPRTRLFVYDAWIHSGDGLRRAFFESLIKDLRACDWIQSESDSAKFWKQKLAAMAGKSKRVTKSTQPEMTRSARVVLALSVTGALFSPAIYSLLTKALQGSPAWLLWGLTSCGAVALFSIILGISAPHVHILLTKSTLDETTETLTDPEPTSIEFQDEFERLMCDVLNPRLYPLRKLVIVVDNLDRIEFDEAKQVWILLRSFLDNPTFRESGWFKHLWLLVPIASESYLSKLAGTSDADSGKGNTLEKVFQVRVALPLPMLRPWKGFLAKKLADCFGADEDGSHEVIARLLHATTVGGAPTPRRLVVFINELVALCTERQGDMPLSTLAAYILSRDMVRARPWQVPAELAKVLYSPTMEQDFATLYLHAEKSPDSLYLLILPNLQRALEMGEPDELHKVLLSSPAAHDVLDQYLIDYFSRMSQSPEEAQKEQAIFLAFLRALVMFTDPALSGHFSTGFLTHIRPRIDRVMAFTISLDLSNPNIADGVDAYLKLTGDVVFAGAKVNGLIHAISAIPDTNSPIAPGAWDLWTRSLIELLSNERIRTAANLSDGRRISLPIPIERWATICESMGANPFEAVVLDMIDVSANNDNLSDWIVAESLPMNIDNRAGRVLRQELRARGSDFFQLVTKKIGQVFRARTDLPRSEVLTCLISLVEVSHECTRPFLKELANEGMFMVWARENPTMMSFTVDEYFIRFSILLIWAQDELAPTQRDNFAITVANTIRNLFKTGAPNAKLVVKVSGELILRTRIYEVLSSIATIAAGTDDILSQILFELCTDAKFLDVARTELSGEGDASRPQLLVGKGAEIVRKLLFQITRHLKNRPSPSMEQTA</sequence>
<evidence type="ECO:0000313" key="4">
    <source>
        <dbReference type="Proteomes" id="UP000256838"/>
    </source>
</evidence>
<dbReference type="RefSeq" id="WP_115533742.1">
    <property type="nucleotide sequence ID" value="NZ_QRGA01000006.1"/>
</dbReference>
<feature type="transmembrane region" description="Helical" evidence="1">
    <location>
        <begin position="148"/>
        <end position="167"/>
    </location>
</feature>
<keyword evidence="4" id="KW-1185">Reference proteome</keyword>
<protein>
    <recommendedName>
        <fullName evidence="2">KAP NTPase domain-containing protein</fullName>
    </recommendedName>
</protein>
<feature type="transmembrane region" description="Helical" evidence="1">
    <location>
        <begin position="179"/>
        <end position="199"/>
    </location>
</feature>
<evidence type="ECO:0000313" key="3">
    <source>
        <dbReference type="EMBL" id="RDU98927.1"/>
    </source>
</evidence>
<proteinExistence type="predicted"/>
<dbReference type="InterPro" id="IPR027417">
    <property type="entry name" value="P-loop_NTPase"/>
</dbReference>
<keyword evidence="1" id="KW-1133">Transmembrane helix</keyword>
<dbReference type="OrthoDB" id="9094969at2"/>
<name>A0A3D8K0H0_9BURK</name>
<dbReference type="Proteomes" id="UP000256838">
    <property type="component" value="Unassembled WGS sequence"/>
</dbReference>
<gene>
    <name evidence="3" type="ORF">DWV00_11830</name>
</gene>
<evidence type="ECO:0000259" key="2">
    <source>
        <dbReference type="Pfam" id="PF07693"/>
    </source>
</evidence>
<evidence type="ECO:0000256" key="1">
    <source>
        <dbReference type="SAM" id="Phobius"/>
    </source>
</evidence>
<feature type="domain" description="KAP NTPase" evidence="2">
    <location>
        <begin position="24"/>
        <end position="384"/>
    </location>
</feature>
<dbReference type="AlphaFoldDB" id="A0A3D8K0H0"/>
<organism evidence="3 4">
    <name type="scientific">Trinickia dinghuensis</name>
    <dbReference type="NCBI Taxonomy" id="2291023"/>
    <lineage>
        <taxon>Bacteria</taxon>
        <taxon>Pseudomonadati</taxon>
        <taxon>Pseudomonadota</taxon>
        <taxon>Betaproteobacteria</taxon>
        <taxon>Burkholderiales</taxon>
        <taxon>Burkholderiaceae</taxon>
        <taxon>Trinickia</taxon>
    </lineage>
</organism>
<reference evidence="3 4" key="1">
    <citation type="submission" date="2018-08" db="EMBL/GenBank/DDBJ databases">
        <title>Paraburkholderia sp. DHOM06 isolated from forest soil.</title>
        <authorList>
            <person name="Gao Z.-H."/>
            <person name="Qiu L.-H."/>
        </authorList>
    </citation>
    <scope>NUCLEOTIDE SEQUENCE [LARGE SCALE GENOMIC DNA]</scope>
    <source>
        <strain evidence="3 4">DHOM06</strain>
    </source>
</reference>
<dbReference type="Pfam" id="PF07693">
    <property type="entry name" value="KAP_NTPase"/>
    <property type="match status" value="1"/>
</dbReference>
<dbReference type="EMBL" id="QRGA01000006">
    <property type="protein sequence ID" value="RDU98927.1"/>
    <property type="molecule type" value="Genomic_DNA"/>
</dbReference>
<comment type="caution">
    <text evidence="3">The sequence shown here is derived from an EMBL/GenBank/DDBJ whole genome shotgun (WGS) entry which is preliminary data.</text>
</comment>
<keyword evidence="1" id="KW-0812">Transmembrane</keyword>
<dbReference type="SUPFAM" id="SSF52540">
    <property type="entry name" value="P-loop containing nucleoside triphosphate hydrolases"/>
    <property type="match status" value="1"/>
</dbReference>
<dbReference type="InterPro" id="IPR011646">
    <property type="entry name" value="KAP_P-loop"/>
</dbReference>